<reference evidence="2 3" key="1">
    <citation type="journal article" date="2017" name="BMC Biol.">
        <title>Genomic innovations, transcriptional plasticity and gene loss underlying the evolution and divergence of two highly polyphagous and invasive Helicoverpa pest species.</title>
        <authorList>
            <person name="Pearce S.L."/>
            <person name="Clarke D.F."/>
            <person name="East P.D."/>
            <person name="Elfekih S."/>
            <person name="Gordon K.H."/>
            <person name="Jermiin L.S."/>
            <person name="McGaughran A."/>
            <person name="Oakeshott J.G."/>
            <person name="Papanikolaou A."/>
            <person name="Perera O.P."/>
            <person name="Rane R.V."/>
            <person name="Richards S."/>
            <person name="Tay W.T."/>
            <person name="Walsh T.K."/>
            <person name="Anderson A."/>
            <person name="Anderson C.J."/>
            <person name="Asgari S."/>
            <person name="Board P.G."/>
            <person name="Bretschneider A."/>
            <person name="Campbell P.M."/>
            <person name="Chertemps T."/>
            <person name="Christeller J.T."/>
            <person name="Coppin C.W."/>
            <person name="Downes S.J."/>
            <person name="Duan G."/>
            <person name="Farnsworth C.A."/>
            <person name="Good R.T."/>
            <person name="Han L.B."/>
            <person name="Han Y.C."/>
            <person name="Hatje K."/>
            <person name="Horne I."/>
            <person name="Huang Y.P."/>
            <person name="Hughes D.S."/>
            <person name="Jacquin-Joly E."/>
            <person name="James W."/>
            <person name="Jhangiani S."/>
            <person name="Kollmar M."/>
            <person name="Kuwar S.S."/>
            <person name="Li S."/>
            <person name="Liu N.Y."/>
            <person name="Maibeche M.T."/>
            <person name="Miller J.R."/>
            <person name="Montagne N."/>
            <person name="Perry T."/>
            <person name="Qu J."/>
            <person name="Song S.V."/>
            <person name="Sutton G.G."/>
            <person name="Vogel H."/>
            <person name="Walenz B.P."/>
            <person name="Xu W."/>
            <person name="Zhang H.J."/>
            <person name="Zou Z."/>
            <person name="Batterham P."/>
            <person name="Edwards O.R."/>
            <person name="Feyereisen R."/>
            <person name="Gibbs R.A."/>
            <person name="Heckel D.G."/>
            <person name="McGrath A."/>
            <person name="Robin C."/>
            <person name="Scherer S.E."/>
            <person name="Worley K.C."/>
            <person name="Wu Y.D."/>
        </authorList>
    </citation>
    <scope>NUCLEOTIDE SEQUENCE [LARGE SCALE GENOMIC DNA]</scope>
    <source>
        <strain evidence="2">Harm_GR_Male_#8</strain>
        <tissue evidence="2">Whole organism</tissue>
    </source>
</reference>
<sequence>MEPWAAAGEWPASQGEADSPPCSHSNRETSGKVRMYHGGVGGSVGAVSGVGGGGGEVPVQTQVGYAPPPAPSPAAASPALYPPPSPAHTPHPHPHQHPHPHHHFQQPPFQAYHQVLCPLMGPGGSGAHHHHHHHLAYLNHAPPTASPPQPHPHSLQGVLVPGGGAATPGAGHP</sequence>
<dbReference type="Proteomes" id="UP000249218">
    <property type="component" value="Unassembled WGS sequence"/>
</dbReference>
<feature type="compositionally biased region" description="Gly residues" evidence="1">
    <location>
        <begin position="160"/>
        <end position="173"/>
    </location>
</feature>
<name>A0A2W1BU72_HELAM</name>
<evidence type="ECO:0000313" key="3">
    <source>
        <dbReference type="Proteomes" id="UP000249218"/>
    </source>
</evidence>
<dbReference type="AlphaFoldDB" id="A0A2W1BU72"/>
<gene>
    <name evidence="2" type="primary">HaOG203662</name>
    <name evidence="2" type="ORF">B5X24_HaOG203662</name>
</gene>
<evidence type="ECO:0000256" key="1">
    <source>
        <dbReference type="SAM" id="MobiDB-lite"/>
    </source>
</evidence>
<dbReference type="EMBL" id="KZ149935">
    <property type="protein sequence ID" value="PZC77184.1"/>
    <property type="molecule type" value="Genomic_DNA"/>
</dbReference>
<feature type="compositionally biased region" description="Pro residues" evidence="1">
    <location>
        <begin position="80"/>
        <end position="89"/>
    </location>
</feature>
<proteinExistence type="predicted"/>
<protein>
    <submittedName>
        <fullName evidence="2">Uncharacterized protein</fullName>
    </submittedName>
</protein>
<accession>A0A2W1BU72</accession>
<evidence type="ECO:0000313" key="2">
    <source>
        <dbReference type="EMBL" id="PZC77184.1"/>
    </source>
</evidence>
<feature type="compositionally biased region" description="Gly residues" evidence="1">
    <location>
        <begin position="38"/>
        <end position="56"/>
    </location>
</feature>
<feature type="region of interest" description="Disordered" evidence="1">
    <location>
        <begin position="138"/>
        <end position="173"/>
    </location>
</feature>
<organism evidence="2 3">
    <name type="scientific">Helicoverpa armigera</name>
    <name type="common">Cotton bollworm</name>
    <name type="synonym">Heliothis armigera</name>
    <dbReference type="NCBI Taxonomy" id="29058"/>
    <lineage>
        <taxon>Eukaryota</taxon>
        <taxon>Metazoa</taxon>
        <taxon>Ecdysozoa</taxon>
        <taxon>Arthropoda</taxon>
        <taxon>Hexapoda</taxon>
        <taxon>Insecta</taxon>
        <taxon>Pterygota</taxon>
        <taxon>Neoptera</taxon>
        <taxon>Endopterygota</taxon>
        <taxon>Lepidoptera</taxon>
        <taxon>Glossata</taxon>
        <taxon>Ditrysia</taxon>
        <taxon>Noctuoidea</taxon>
        <taxon>Noctuidae</taxon>
        <taxon>Heliothinae</taxon>
        <taxon>Helicoverpa</taxon>
    </lineage>
</organism>
<feature type="region of interest" description="Disordered" evidence="1">
    <location>
        <begin position="1"/>
        <end position="106"/>
    </location>
</feature>
<feature type="compositionally biased region" description="Basic residues" evidence="1">
    <location>
        <begin position="90"/>
        <end position="104"/>
    </location>
</feature>
<keyword evidence="3" id="KW-1185">Reference proteome</keyword>